<evidence type="ECO:0000313" key="2">
    <source>
        <dbReference type="Proteomes" id="UP000739538"/>
    </source>
</evidence>
<evidence type="ECO:0008006" key="3">
    <source>
        <dbReference type="Google" id="ProtNLM"/>
    </source>
</evidence>
<dbReference type="InterPro" id="IPR001087">
    <property type="entry name" value="GDSL"/>
</dbReference>
<dbReference type="GO" id="GO:0016788">
    <property type="term" value="F:hydrolase activity, acting on ester bonds"/>
    <property type="evidence" value="ECO:0007669"/>
    <property type="project" value="InterPro"/>
</dbReference>
<gene>
    <name evidence="1" type="ORF">KDA27_15530</name>
</gene>
<dbReference type="Gene3D" id="3.40.50.1110">
    <property type="entry name" value="SGNH hydrolase"/>
    <property type="match status" value="1"/>
</dbReference>
<organism evidence="1 2">
    <name type="scientific">Eiseniibacteriota bacterium</name>
    <dbReference type="NCBI Taxonomy" id="2212470"/>
    <lineage>
        <taxon>Bacteria</taxon>
        <taxon>Candidatus Eiseniibacteriota</taxon>
    </lineage>
</organism>
<protein>
    <recommendedName>
        <fullName evidence="3">SGNH/GDSL hydrolase family protein</fullName>
    </recommendedName>
</protein>
<proteinExistence type="predicted"/>
<dbReference type="Pfam" id="PF00657">
    <property type="entry name" value="Lipase_GDSL"/>
    <property type="match status" value="1"/>
</dbReference>
<reference evidence="1" key="2">
    <citation type="journal article" date="2021" name="Microbiome">
        <title>Successional dynamics and alternative stable states in a saline activated sludge microbial community over 9 years.</title>
        <authorList>
            <person name="Wang Y."/>
            <person name="Ye J."/>
            <person name="Ju F."/>
            <person name="Liu L."/>
            <person name="Boyd J.A."/>
            <person name="Deng Y."/>
            <person name="Parks D.H."/>
            <person name="Jiang X."/>
            <person name="Yin X."/>
            <person name="Woodcroft B.J."/>
            <person name="Tyson G.W."/>
            <person name="Hugenholtz P."/>
            <person name="Polz M.F."/>
            <person name="Zhang T."/>
        </authorList>
    </citation>
    <scope>NUCLEOTIDE SEQUENCE</scope>
    <source>
        <strain evidence="1">HKST-UBA02</strain>
    </source>
</reference>
<dbReference type="InterPro" id="IPR036514">
    <property type="entry name" value="SGNH_hydro_sf"/>
</dbReference>
<name>A0A956NEV0_UNCEI</name>
<accession>A0A956NEV0</accession>
<comment type="caution">
    <text evidence="1">The sequence shown here is derived from an EMBL/GenBank/DDBJ whole genome shotgun (WGS) entry which is preliminary data.</text>
</comment>
<dbReference type="Proteomes" id="UP000739538">
    <property type="component" value="Unassembled WGS sequence"/>
</dbReference>
<dbReference type="AlphaFoldDB" id="A0A956NEV0"/>
<evidence type="ECO:0000313" key="1">
    <source>
        <dbReference type="EMBL" id="MCA9757216.1"/>
    </source>
</evidence>
<reference evidence="1" key="1">
    <citation type="submission" date="2020-04" db="EMBL/GenBank/DDBJ databases">
        <authorList>
            <person name="Zhang T."/>
        </authorList>
    </citation>
    <scope>NUCLEOTIDE SEQUENCE</scope>
    <source>
        <strain evidence="1">HKST-UBA02</strain>
    </source>
</reference>
<dbReference type="EMBL" id="JAGQHS010000088">
    <property type="protein sequence ID" value="MCA9757216.1"/>
    <property type="molecule type" value="Genomic_DNA"/>
</dbReference>
<dbReference type="SUPFAM" id="SSF52266">
    <property type="entry name" value="SGNH hydrolase"/>
    <property type="match status" value="1"/>
</dbReference>
<sequence length="500" mass="52133">MMLRSSLPQGDAAVPRLLRRPRLGTEIRRIALPLLAFALGTALVGCVDDADDTDGLPYTPPSDTPVATRYGAIGNSLTAGFINGGLIEGGQLASYPRVIAAQAGWDTPQIPQIASPGIGSTPGQSALYITPTGTISAKPVPNPLVLLANATLPRPYDNLGVPGATTKDLLDAVNSGTSQSGNNPFFDLILRNSALPPFGQPRTVLDQMEDRNPNALTVWIGNNDILGGALGGNPVVGGNITPPEAWQLLFSGVVARLDAMNAEYVAIANIPNIVDIPYVTTIPPALGPGVSFNTDEDDVAYVLLPFALLAASNPDTLGTFIGALGGTNSLPSNWTLTADEATTITQTAAAYNQVIQSACAARGWAYVDISTELAALPKNPLDRQLDVVNGFFPLVPEISTQGFALLPNPLSAFSLDGVHPSEIGSALVANAFIRAFNSEYNLDITEKDLSTVHNVTGFEEAPFGRPFGSTPGSLGTSHFAASQDALTAIETLPTLFGIAQ</sequence>